<dbReference type="NCBIfam" id="TIGR03141">
    <property type="entry name" value="cytochro_ccmD"/>
    <property type="match status" value="1"/>
</dbReference>
<evidence type="ECO:0000256" key="13">
    <source>
        <dbReference type="SAM" id="MobiDB-lite"/>
    </source>
</evidence>
<keyword evidence="9 12" id="KW-0201">Cytochrome c-type biogenesis</keyword>
<keyword evidence="11 12" id="KW-0472">Membrane</keyword>
<dbReference type="Pfam" id="PF04995">
    <property type="entry name" value="CcmD"/>
    <property type="match status" value="1"/>
</dbReference>
<dbReference type="RefSeq" id="WP_024485094.1">
    <property type="nucleotide sequence ID" value="NZ_CAMKSK010000021.1"/>
</dbReference>
<accession>A0A0F7HGK2</accession>
<keyword evidence="6 12" id="KW-1003">Cell membrane</keyword>
<dbReference type="GO" id="GO:0015886">
    <property type="term" value="P:heme transport"/>
    <property type="evidence" value="ECO:0007669"/>
    <property type="project" value="InterPro"/>
</dbReference>
<organism evidence="14">
    <name type="scientific">Serratia fonticola</name>
    <dbReference type="NCBI Taxonomy" id="47917"/>
    <lineage>
        <taxon>Bacteria</taxon>
        <taxon>Pseudomonadati</taxon>
        <taxon>Pseudomonadota</taxon>
        <taxon>Gammaproteobacteria</taxon>
        <taxon>Enterobacterales</taxon>
        <taxon>Yersiniaceae</taxon>
        <taxon>Serratia</taxon>
    </lineage>
</organism>
<dbReference type="GO" id="GO:0017004">
    <property type="term" value="P:cytochrome complex assembly"/>
    <property type="evidence" value="ECO:0007669"/>
    <property type="project" value="UniProtKB-KW"/>
</dbReference>
<keyword evidence="7 12" id="KW-0997">Cell inner membrane</keyword>
<comment type="subcellular location">
    <subcellularLocation>
        <location evidence="2 12">Cell inner membrane</location>
        <topology evidence="2 12">Single-pass membrane protein</topology>
    </subcellularLocation>
</comment>
<name>A0A0F7HGK2_SERFO</name>
<dbReference type="InterPro" id="IPR052075">
    <property type="entry name" value="Heme_exporter_D"/>
</dbReference>
<sequence length="83" mass="9373">MNAAFSSWQAFFAMGGYAFYVWLAVAVTLLSLLGLLAHTLWQRKQLLAEVSRQASRERRIRQSQQSKQAAATPQSVNSREKSQ</sequence>
<protein>
    <recommendedName>
        <fullName evidence="4 12">Heme exporter protein D</fullName>
    </recommendedName>
</protein>
<evidence type="ECO:0000256" key="1">
    <source>
        <dbReference type="ARBA" id="ARBA00002442"/>
    </source>
</evidence>
<comment type="similarity">
    <text evidence="3 12">Belongs to the CcmD/CycX/HelD family.</text>
</comment>
<keyword evidence="10 12" id="KW-1133">Transmembrane helix</keyword>
<dbReference type="GeneID" id="30323683"/>
<dbReference type="InterPro" id="IPR007078">
    <property type="entry name" value="Haem_export_protD_CcmD"/>
</dbReference>
<evidence type="ECO:0000256" key="6">
    <source>
        <dbReference type="ARBA" id="ARBA00022475"/>
    </source>
</evidence>
<evidence type="ECO:0000256" key="2">
    <source>
        <dbReference type="ARBA" id="ARBA00004377"/>
    </source>
</evidence>
<evidence type="ECO:0000256" key="5">
    <source>
        <dbReference type="ARBA" id="ARBA00022448"/>
    </source>
</evidence>
<dbReference type="PANTHER" id="PTHR37531:SF1">
    <property type="entry name" value="HEME EXPORTER PROTEIN D"/>
    <property type="match status" value="1"/>
</dbReference>
<evidence type="ECO:0000256" key="12">
    <source>
        <dbReference type="RuleBase" id="RU363101"/>
    </source>
</evidence>
<gene>
    <name evidence="14" type="primary">ccmD</name>
    <name evidence="14" type="ORF">NCTC12965_03585</name>
</gene>
<feature type="compositionally biased region" description="Low complexity" evidence="13">
    <location>
        <begin position="62"/>
        <end position="75"/>
    </location>
</feature>
<feature type="region of interest" description="Disordered" evidence="13">
    <location>
        <begin position="58"/>
        <end position="83"/>
    </location>
</feature>
<dbReference type="GO" id="GO:0005886">
    <property type="term" value="C:plasma membrane"/>
    <property type="evidence" value="ECO:0007669"/>
    <property type="project" value="UniProtKB-SubCell"/>
</dbReference>
<dbReference type="KEGG" id="sfw:WN53_26210"/>
<dbReference type="STRING" id="47917.AV650_22010"/>
<feature type="transmembrane region" description="Helical" evidence="12">
    <location>
        <begin position="17"/>
        <end position="37"/>
    </location>
</feature>
<comment type="function">
    <text evidence="1 12">Required for the export of heme to the periplasm for the biogenesis of c-type cytochromes.</text>
</comment>
<evidence type="ECO:0000256" key="8">
    <source>
        <dbReference type="ARBA" id="ARBA00022692"/>
    </source>
</evidence>
<evidence type="ECO:0000256" key="7">
    <source>
        <dbReference type="ARBA" id="ARBA00022519"/>
    </source>
</evidence>
<keyword evidence="8 12" id="KW-0812">Transmembrane</keyword>
<evidence type="ECO:0000256" key="3">
    <source>
        <dbReference type="ARBA" id="ARBA00008741"/>
    </source>
</evidence>
<evidence type="ECO:0000256" key="9">
    <source>
        <dbReference type="ARBA" id="ARBA00022748"/>
    </source>
</evidence>
<evidence type="ECO:0000256" key="4">
    <source>
        <dbReference type="ARBA" id="ARBA00016461"/>
    </source>
</evidence>
<dbReference type="EMBL" id="CABEEZ010000076">
    <property type="protein sequence ID" value="VTR34129.1"/>
    <property type="molecule type" value="Genomic_DNA"/>
</dbReference>
<keyword evidence="5 12" id="KW-0813">Transport</keyword>
<evidence type="ECO:0000256" key="11">
    <source>
        <dbReference type="ARBA" id="ARBA00023136"/>
    </source>
</evidence>
<evidence type="ECO:0000256" key="10">
    <source>
        <dbReference type="ARBA" id="ARBA00022989"/>
    </source>
</evidence>
<dbReference type="GO" id="GO:1903607">
    <property type="term" value="P:cytochrome c biosynthetic process"/>
    <property type="evidence" value="ECO:0007669"/>
    <property type="project" value="TreeGrafter"/>
</dbReference>
<dbReference type="PANTHER" id="PTHR37531">
    <property type="entry name" value="HEME EXPORTER PROTEIN D"/>
    <property type="match status" value="1"/>
</dbReference>
<reference evidence="14" key="1">
    <citation type="submission" date="2019-05" db="EMBL/GenBank/DDBJ databases">
        <authorList>
            <consortium name="Pathogen Informatics"/>
        </authorList>
    </citation>
    <scope>NUCLEOTIDE SEQUENCE [LARGE SCALE GENOMIC DNA]</scope>
    <source>
        <strain evidence="14">NCTC12965</strain>
    </source>
</reference>
<proteinExistence type="inferred from homology"/>
<evidence type="ECO:0000313" key="14">
    <source>
        <dbReference type="EMBL" id="VTR34129.1"/>
    </source>
</evidence>
<dbReference type="AlphaFoldDB" id="A0A0F7HGK2"/>